<organism evidence="1 2">
    <name type="scientific">Nibea albiflora</name>
    <name type="common">Yellow drum</name>
    <name type="synonym">Corvina albiflora</name>
    <dbReference type="NCBI Taxonomy" id="240163"/>
    <lineage>
        <taxon>Eukaryota</taxon>
        <taxon>Metazoa</taxon>
        <taxon>Chordata</taxon>
        <taxon>Craniata</taxon>
        <taxon>Vertebrata</taxon>
        <taxon>Euteleostomi</taxon>
        <taxon>Actinopterygii</taxon>
        <taxon>Neopterygii</taxon>
        <taxon>Teleostei</taxon>
        <taxon>Neoteleostei</taxon>
        <taxon>Acanthomorphata</taxon>
        <taxon>Eupercaria</taxon>
        <taxon>Sciaenidae</taxon>
        <taxon>Nibea</taxon>
    </lineage>
</organism>
<proteinExistence type="predicted"/>
<name>A0ACB7F1B6_NIBAL</name>
<evidence type="ECO:0000313" key="1">
    <source>
        <dbReference type="EMBL" id="KAG8008222.1"/>
    </source>
</evidence>
<protein>
    <submittedName>
        <fullName evidence="1">Uncharacterized protein</fullName>
    </submittedName>
</protein>
<dbReference type="Proteomes" id="UP000805704">
    <property type="component" value="Chromosome 19"/>
</dbReference>
<sequence length="144" mass="16730">MSQGAGTQSLFLLSVNACLQLLHENEDLAAITPLANDRHHLISQYETPLSPRNREQGQRPFQNLQMEPLSIPSRHHMPRQQELSKCHPLDTLFEMQQNDKNKEEDVPIREHLRPFKIWRTIKDSWECGVKWKEVGSVLPVQVCD</sequence>
<gene>
    <name evidence="1" type="ORF">GBF38_019297</name>
</gene>
<keyword evidence="2" id="KW-1185">Reference proteome</keyword>
<dbReference type="EMBL" id="CM024807">
    <property type="protein sequence ID" value="KAG8008222.1"/>
    <property type="molecule type" value="Genomic_DNA"/>
</dbReference>
<reference evidence="1" key="1">
    <citation type="submission" date="2020-04" db="EMBL/GenBank/DDBJ databases">
        <title>A chromosome-scale assembly and high-density genetic map of the yellow drum (Nibea albiflora) genome.</title>
        <authorList>
            <person name="Xu D."/>
            <person name="Zhang W."/>
            <person name="Chen R."/>
            <person name="Tan P."/>
            <person name="Wang L."/>
            <person name="Song H."/>
            <person name="Tian L."/>
            <person name="Zhu Q."/>
            <person name="Wang B."/>
        </authorList>
    </citation>
    <scope>NUCLEOTIDE SEQUENCE</scope>
    <source>
        <strain evidence="1">ZJHYS-2018</strain>
    </source>
</reference>
<accession>A0ACB7F1B6</accession>
<comment type="caution">
    <text evidence="1">The sequence shown here is derived from an EMBL/GenBank/DDBJ whole genome shotgun (WGS) entry which is preliminary data.</text>
</comment>
<evidence type="ECO:0000313" key="2">
    <source>
        <dbReference type="Proteomes" id="UP000805704"/>
    </source>
</evidence>